<dbReference type="RefSeq" id="WP_380901197.1">
    <property type="nucleotide sequence ID" value="NZ_JBHUFU010000009.1"/>
</dbReference>
<dbReference type="InterPro" id="IPR036188">
    <property type="entry name" value="FAD/NAD-bd_sf"/>
</dbReference>
<feature type="domain" description="FAD-binding" evidence="2">
    <location>
        <begin position="11"/>
        <end position="348"/>
    </location>
</feature>
<evidence type="ECO:0000256" key="1">
    <source>
        <dbReference type="SAM" id="MobiDB-lite"/>
    </source>
</evidence>
<evidence type="ECO:0000259" key="2">
    <source>
        <dbReference type="Pfam" id="PF01494"/>
    </source>
</evidence>
<dbReference type="PANTHER" id="PTHR43422">
    <property type="entry name" value="THIAMINE THIAZOLE SYNTHASE"/>
    <property type="match status" value="1"/>
</dbReference>
<keyword evidence="3" id="KW-0560">Oxidoreductase</keyword>
<dbReference type="InterPro" id="IPR002938">
    <property type="entry name" value="FAD-bd"/>
</dbReference>
<dbReference type="Gene3D" id="3.50.50.60">
    <property type="entry name" value="FAD/NAD(P)-binding domain"/>
    <property type="match status" value="1"/>
</dbReference>
<evidence type="ECO:0000313" key="3">
    <source>
        <dbReference type="EMBL" id="MFD1831360.1"/>
    </source>
</evidence>
<dbReference type="Pfam" id="PF01494">
    <property type="entry name" value="FAD_binding_3"/>
    <property type="match status" value="1"/>
</dbReference>
<sequence length="480" mass="50842">MTDDRTAPVAEAIVCGGGLAGVLAARALAEHARVTVVESDLLPEEPEHRRGQPQARHAHLLWSGGARAIEELAPGTIGELVARGAHRVSIPRDMVALSPRGWFRRWPESHHVIVCSRPLLDSVLRRRVLAHPRITVLEGTRVLGLTGDRRAVTGVRTDSAGPRPARLPADLVVDATGRGSRTRVWLEDLGLPVPAQRVVDPGLVYASRTFRAPVHARHGFPVVTVQADPRGPGPGQAGTIAPVEGGRWLVTLSGTRGGEPTGSAEDFVPFALGLRHPVIGRLLAGATPLTGVAVTRSTANRRTYYERVRCWPDGLAVVGDALATYDPVYGQGMSVAAQSAVALRETITRHGWGPGLARRVQRAVARPVASAWDMAVGQDVFYPGAVPGGPSLRDRLVAAYVSRLLYSSTGDEAMAYALTRVTSMEHGAPALLRPRVLLGALRGPRRPPLGGPPLSDEEMGAATTPSPAPAGPASLPTRAR</sequence>
<dbReference type="PANTHER" id="PTHR43422:SF3">
    <property type="entry name" value="THIAMINE THIAZOLE SYNTHASE"/>
    <property type="match status" value="1"/>
</dbReference>
<feature type="compositionally biased region" description="Low complexity" evidence="1">
    <location>
        <begin position="460"/>
        <end position="480"/>
    </location>
</feature>
<dbReference type="EC" id="1.-.-.-" evidence="3"/>
<proteinExistence type="predicted"/>
<accession>A0ABW4PMD6</accession>
<comment type="caution">
    <text evidence="3">The sequence shown here is derived from an EMBL/GenBank/DDBJ whole genome shotgun (WGS) entry which is preliminary data.</text>
</comment>
<gene>
    <name evidence="3" type="ORF">ACFSJS_17085</name>
</gene>
<dbReference type="Proteomes" id="UP001597365">
    <property type="component" value="Unassembled WGS sequence"/>
</dbReference>
<name>A0ABW4PMD6_9ACTN</name>
<keyword evidence="4" id="KW-1185">Reference proteome</keyword>
<dbReference type="Gene3D" id="3.30.9.100">
    <property type="match status" value="1"/>
</dbReference>
<dbReference type="SUPFAM" id="SSF51905">
    <property type="entry name" value="FAD/NAD(P)-binding domain"/>
    <property type="match status" value="1"/>
</dbReference>
<organism evidence="3 4">
    <name type="scientific">Streptomyces desertarenae</name>
    <dbReference type="NCBI Taxonomy" id="2666184"/>
    <lineage>
        <taxon>Bacteria</taxon>
        <taxon>Bacillati</taxon>
        <taxon>Actinomycetota</taxon>
        <taxon>Actinomycetes</taxon>
        <taxon>Kitasatosporales</taxon>
        <taxon>Streptomycetaceae</taxon>
        <taxon>Streptomyces</taxon>
    </lineage>
</organism>
<reference evidence="4" key="1">
    <citation type="journal article" date="2019" name="Int. J. Syst. Evol. Microbiol.">
        <title>The Global Catalogue of Microorganisms (GCM) 10K type strain sequencing project: providing services to taxonomists for standard genome sequencing and annotation.</title>
        <authorList>
            <consortium name="The Broad Institute Genomics Platform"/>
            <consortium name="The Broad Institute Genome Sequencing Center for Infectious Disease"/>
            <person name="Wu L."/>
            <person name="Ma J."/>
        </authorList>
    </citation>
    <scope>NUCLEOTIDE SEQUENCE [LARGE SCALE GENOMIC DNA]</scope>
    <source>
        <strain evidence="4">CGMCC 4.7455</strain>
    </source>
</reference>
<protein>
    <submittedName>
        <fullName evidence="3">NAD(P)/FAD-dependent oxidoreductase</fullName>
        <ecNumber evidence="3">1.-.-.-</ecNumber>
    </submittedName>
</protein>
<dbReference type="EMBL" id="JBHUFU010000009">
    <property type="protein sequence ID" value="MFD1831360.1"/>
    <property type="molecule type" value="Genomic_DNA"/>
</dbReference>
<dbReference type="GO" id="GO:0016491">
    <property type="term" value="F:oxidoreductase activity"/>
    <property type="evidence" value="ECO:0007669"/>
    <property type="project" value="UniProtKB-KW"/>
</dbReference>
<feature type="region of interest" description="Disordered" evidence="1">
    <location>
        <begin position="443"/>
        <end position="480"/>
    </location>
</feature>
<dbReference type="PRINTS" id="PR00420">
    <property type="entry name" value="RNGMNOXGNASE"/>
</dbReference>
<evidence type="ECO:0000313" key="4">
    <source>
        <dbReference type="Proteomes" id="UP001597365"/>
    </source>
</evidence>